<dbReference type="FunFam" id="2.60.40.10:FF:000873">
    <property type="entry name" value="Muscle M-line assembly protein unc-89"/>
    <property type="match status" value="1"/>
</dbReference>
<dbReference type="InterPro" id="IPR003598">
    <property type="entry name" value="Ig_sub2"/>
</dbReference>
<dbReference type="PANTHER" id="PTHR47633">
    <property type="entry name" value="IMMUNOGLOBULIN"/>
    <property type="match status" value="1"/>
</dbReference>
<dbReference type="GO" id="GO:0030017">
    <property type="term" value="C:sarcomere"/>
    <property type="evidence" value="ECO:0007669"/>
    <property type="project" value="UniProtKB-SubCell"/>
</dbReference>
<dbReference type="SMART" id="SM00409">
    <property type="entry name" value="IG"/>
    <property type="match status" value="3"/>
</dbReference>
<evidence type="ECO:0000256" key="1">
    <source>
        <dbReference type="ARBA" id="ARBA00004204"/>
    </source>
</evidence>
<dbReference type="PROSITE" id="PS50835">
    <property type="entry name" value="IG_LIKE"/>
    <property type="match status" value="2"/>
</dbReference>
<evidence type="ECO:0000256" key="5">
    <source>
        <dbReference type="ARBA" id="ARBA00023157"/>
    </source>
</evidence>
<reference evidence="8 9" key="1">
    <citation type="journal article" date="2019" name="Sci. Rep.">
        <title>Orb-weaving spider Araneus ventricosus genome elucidates the spidroin gene catalogue.</title>
        <authorList>
            <person name="Kono N."/>
            <person name="Nakamura H."/>
            <person name="Ohtoshi R."/>
            <person name="Moran D.A.P."/>
            <person name="Shinohara A."/>
            <person name="Yoshida Y."/>
            <person name="Fujiwara M."/>
            <person name="Mori M."/>
            <person name="Tomita M."/>
            <person name="Arakawa K."/>
        </authorList>
    </citation>
    <scope>NUCLEOTIDE SEQUENCE [LARGE SCALE GENOMIC DNA]</scope>
</reference>
<keyword evidence="9" id="KW-1185">Reference proteome</keyword>
<evidence type="ECO:0000256" key="2">
    <source>
        <dbReference type="ARBA" id="ARBA00006692"/>
    </source>
</evidence>
<dbReference type="FunFam" id="2.60.40.10:FF:000080">
    <property type="entry name" value="Myosin light chain kinase, smooth muscle"/>
    <property type="match status" value="1"/>
</dbReference>
<comment type="caution">
    <text evidence="8">The sequence shown here is derived from an EMBL/GenBank/DDBJ whole genome shotgun (WGS) entry which is preliminary data.</text>
</comment>
<dbReference type="Proteomes" id="UP000499080">
    <property type="component" value="Unassembled WGS sequence"/>
</dbReference>
<feature type="domain" description="Ig-like" evidence="7">
    <location>
        <begin position="236"/>
        <end position="301"/>
    </location>
</feature>
<dbReference type="PANTHER" id="PTHR47633:SF4">
    <property type="entry name" value="MYOPALLADIN ISOFORM X1"/>
    <property type="match status" value="1"/>
</dbReference>
<dbReference type="InterPro" id="IPR003599">
    <property type="entry name" value="Ig_sub"/>
</dbReference>
<feature type="domain" description="Ig-like" evidence="7">
    <location>
        <begin position="7"/>
        <end position="95"/>
    </location>
</feature>
<keyword evidence="5" id="KW-1015">Disulfide bond</keyword>
<comment type="subcellular location">
    <subcellularLocation>
        <location evidence="1">Cytoplasm</location>
        <location evidence="1">Myofibril</location>
        <location evidence="1">Sarcomere</location>
    </subcellularLocation>
</comment>
<dbReference type="EMBL" id="BGPR01011424">
    <property type="protein sequence ID" value="GBN51287.1"/>
    <property type="molecule type" value="Genomic_DNA"/>
</dbReference>
<evidence type="ECO:0000256" key="4">
    <source>
        <dbReference type="ARBA" id="ARBA00022737"/>
    </source>
</evidence>
<dbReference type="FunFam" id="2.60.40.10:FF:000345">
    <property type="entry name" value="Muscle M-line assembly protein unc-89"/>
    <property type="match status" value="1"/>
</dbReference>
<proteinExistence type="inferred from homology"/>
<dbReference type="InterPro" id="IPR013098">
    <property type="entry name" value="Ig_I-set"/>
</dbReference>
<keyword evidence="3" id="KW-0963">Cytoplasm</keyword>
<feature type="non-terminal residue" evidence="8">
    <location>
        <position position="1"/>
    </location>
</feature>
<organism evidence="8 9">
    <name type="scientific">Araneus ventricosus</name>
    <name type="common">Orbweaver spider</name>
    <name type="synonym">Epeira ventricosa</name>
    <dbReference type="NCBI Taxonomy" id="182803"/>
    <lineage>
        <taxon>Eukaryota</taxon>
        <taxon>Metazoa</taxon>
        <taxon>Ecdysozoa</taxon>
        <taxon>Arthropoda</taxon>
        <taxon>Chelicerata</taxon>
        <taxon>Arachnida</taxon>
        <taxon>Araneae</taxon>
        <taxon>Araneomorphae</taxon>
        <taxon>Entelegynae</taxon>
        <taxon>Araneoidea</taxon>
        <taxon>Araneidae</taxon>
        <taxon>Araneus</taxon>
    </lineage>
</organism>
<dbReference type="SMART" id="SM00408">
    <property type="entry name" value="IGc2"/>
    <property type="match status" value="3"/>
</dbReference>
<evidence type="ECO:0000256" key="6">
    <source>
        <dbReference type="ARBA" id="ARBA00023319"/>
    </source>
</evidence>
<sequence length="316" mass="34777">FDPMDKPRFSKTLRGVTCNLGETAVLECETEGSPVPSVTWLLDNQKLEKSARLETSSVGQKHSLTIKEACPDDGGLYTVVALNSKGQASCSAPLNLKLSLLGLPKEDSRPTTPGGTVLPHAPVFKVKLNKETQLLEGTSVRFELVVRGNPEPEVKFLKDGNVLKLDDRVRVVYESKEVFELILDHVVAKDAGTYTIIATNVEGEDKTVGNLSVVKHKDVFKGLELEEVEREPTPRPKTPKFRWFKNGEYFEANERFQVIFNEEEDSLALMFQHVTPEDAGLYTCVASTSSGSKIACSAELTVQGTVSNPSNIQVPR</sequence>
<name>A0A4Y2PM37_ARAVE</name>
<evidence type="ECO:0000313" key="9">
    <source>
        <dbReference type="Proteomes" id="UP000499080"/>
    </source>
</evidence>
<dbReference type="CDD" id="cd00096">
    <property type="entry name" value="Ig"/>
    <property type="match status" value="1"/>
</dbReference>
<evidence type="ECO:0000256" key="3">
    <source>
        <dbReference type="ARBA" id="ARBA00022490"/>
    </source>
</evidence>
<dbReference type="AlphaFoldDB" id="A0A4Y2PM37"/>
<evidence type="ECO:0000259" key="7">
    <source>
        <dbReference type="PROSITE" id="PS50835"/>
    </source>
</evidence>
<dbReference type="InterPro" id="IPR013783">
    <property type="entry name" value="Ig-like_fold"/>
</dbReference>
<protein>
    <submittedName>
        <fullName evidence="8">Obscurin</fullName>
    </submittedName>
</protein>
<dbReference type="Gene3D" id="2.60.40.10">
    <property type="entry name" value="Immunoglobulins"/>
    <property type="match status" value="3"/>
</dbReference>
<accession>A0A4Y2PM37</accession>
<gene>
    <name evidence="8" type="primary">Unc-89_8</name>
    <name evidence="8" type="ORF">AVEN_186048_1</name>
</gene>
<dbReference type="SUPFAM" id="SSF48726">
    <property type="entry name" value="Immunoglobulin"/>
    <property type="match status" value="3"/>
</dbReference>
<evidence type="ECO:0000313" key="8">
    <source>
        <dbReference type="EMBL" id="GBN51287.1"/>
    </source>
</evidence>
<dbReference type="InterPro" id="IPR007110">
    <property type="entry name" value="Ig-like_dom"/>
</dbReference>
<dbReference type="Pfam" id="PF07679">
    <property type="entry name" value="I-set"/>
    <property type="match status" value="3"/>
</dbReference>
<dbReference type="InterPro" id="IPR036179">
    <property type="entry name" value="Ig-like_dom_sf"/>
</dbReference>
<keyword evidence="4" id="KW-0677">Repeat</keyword>
<keyword evidence="6" id="KW-0393">Immunoglobulin domain</keyword>
<dbReference type="OrthoDB" id="6432450at2759"/>
<comment type="similarity">
    <text evidence="2">Belongs to the protein kinase superfamily. CAMK Ser/Thr protein kinase family.</text>
</comment>